<evidence type="ECO:0000313" key="2">
    <source>
        <dbReference type="Proteomes" id="UP000198870"/>
    </source>
</evidence>
<organism evidence="1 2">
    <name type="scientific">Desulfoluna spongiiphila</name>
    <dbReference type="NCBI Taxonomy" id="419481"/>
    <lineage>
        <taxon>Bacteria</taxon>
        <taxon>Pseudomonadati</taxon>
        <taxon>Thermodesulfobacteriota</taxon>
        <taxon>Desulfobacteria</taxon>
        <taxon>Desulfobacterales</taxon>
        <taxon>Desulfolunaceae</taxon>
        <taxon>Desulfoluna</taxon>
    </lineage>
</organism>
<sequence>MDTLHMVWIGDPVQHKKNALMLLTSIVNDPGLAANESLKIKYWCNGDKAGALDEMIREMDSSGEDNKPHRHTEVVNVDAILEGDIENGFRLIYENFDGQVCVEKEGAVKDAAEGVKRAYDRLKEVAPVAAKDLIAQYIMWREGGLFLDTTMELVDGAALLDTLSHTDRLTTVPVLIDEVQTFPDFLQSKVSTTSEDQGIVKEWSWMNIGMYASDYGAYLHHYQNNLECWGLRATVRNRRIFSVALGRLLRFWETLFFLDPPVQGTEEDVERLKNAMTSGQDKATRATVIGGSIIYSMYEGMKNATKKGFDIERGLPFGLEDYCWTGTKESGKVTIDALGVTKCYQGSWR</sequence>
<dbReference type="Proteomes" id="UP000198870">
    <property type="component" value="Unassembled WGS sequence"/>
</dbReference>
<gene>
    <name evidence="1" type="ORF">SAMN05216233_104237</name>
</gene>
<name>A0A1G5DKC3_9BACT</name>
<accession>A0A1G5DKC3</accession>
<dbReference type="RefSeq" id="WP_092210057.1">
    <property type="nucleotide sequence ID" value="NZ_FMUX01000004.1"/>
</dbReference>
<dbReference type="EMBL" id="FMUX01000004">
    <property type="protein sequence ID" value="SCY15074.1"/>
    <property type="molecule type" value="Genomic_DNA"/>
</dbReference>
<evidence type="ECO:0000313" key="1">
    <source>
        <dbReference type="EMBL" id="SCY15074.1"/>
    </source>
</evidence>
<dbReference type="STRING" id="419481.SAMN05216233_104237"/>
<dbReference type="AlphaFoldDB" id="A0A1G5DKC3"/>
<protein>
    <submittedName>
        <fullName evidence="1">Uncharacterized protein</fullName>
    </submittedName>
</protein>
<proteinExistence type="predicted"/>
<keyword evidence="2" id="KW-1185">Reference proteome</keyword>
<reference evidence="1 2" key="1">
    <citation type="submission" date="2016-10" db="EMBL/GenBank/DDBJ databases">
        <authorList>
            <person name="de Groot N.N."/>
        </authorList>
    </citation>
    <scope>NUCLEOTIDE SEQUENCE [LARGE SCALE GENOMIC DNA]</scope>
    <source>
        <strain evidence="1 2">AA1</strain>
    </source>
</reference>